<dbReference type="GO" id="GO:0006897">
    <property type="term" value="P:endocytosis"/>
    <property type="evidence" value="ECO:0007669"/>
    <property type="project" value="TreeGrafter"/>
</dbReference>
<comment type="caution">
    <text evidence="2">The sequence shown here is derived from an EMBL/GenBank/DDBJ whole genome shotgun (WGS) entry which is preliminary data.</text>
</comment>
<dbReference type="PANTHER" id="PTHR10796:SF185">
    <property type="entry name" value="SSD DOMAIN-CONTAINING PROTEIN"/>
    <property type="match status" value="1"/>
</dbReference>
<dbReference type="GO" id="GO:0030659">
    <property type="term" value="C:cytoplasmic vesicle membrane"/>
    <property type="evidence" value="ECO:0007669"/>
    <property type="project" value="TreeGrafter"/>
</dbReference>
<gene>
    <name evidence="2" type="ORF">DdX_00129</name>
</gene>
<keyword evidence="1" id="KW-0812">Transmembrane</keyword>
<proteinExistence type="predicted"/>
<dbReference type="SUPFAM" id="SSF82866">
    <property type="entry name" value="Multidrug efflux transporter AcrB transmembrane domain"/>
    <property type="match status" value="1"/>
</dbReference>
<evidence type="ECO:0000256" key="1">
    <source>
        <dbReference type="SAM" id="Phobius"/>
    </source>
</evidence>
<keyword evidence="3" id="KW-1185">Reference proteome</keyword>
<feature type="transmembrane region" description="Helical" evidence="1">
    <location>
        <begin position="97"/>
        <end position="117"/>
    </location>
</feature>
<keyword evidence="1" id="KW-1133">Transmembrane helix</keyword>
<dbReference type="GO" id="GO:0005886">
    <property type="term" value="C:plasma membrane"/>
    <property type="evidence" value="ECO:0007669"/>
    <property type="project" value="TreeGrafter"/>
</dbReference>
<dbReference type="Proteomes" id="UP001201812">
    <property type="component" value="Unassembled WGS sequence"/>
</dbReference>
<evidence type="ECO:0000313" key="2">
    <source>
        <dbReference type="EMBL" id="KAI1727981.1"/>
    </source>
</evidence>
<name>A0AAD4NGT8_9BILA</name>
<dbReference type="GO" id="GO:0018996">
    <property type="term" value="P:molting cycle, collagen and cuticulin-based cuticle"/>
    <property type="evidence" value="ECO:0007669"/>
    <property type="project" value="TreeGrafter"/>
</dbReference>
<reference evidence="2" key="1">
    <citation type="submission" date="2022-01" db="EMBL/GenBank/DDBJ databases">
        <title>Genome Sequence Resource for Two Populations of Ditylenchus destructor, the Migratory Endoparasitic Phytonematode.</title>
        <authorList>
            <person name="Zhang H."/>
            <person name="Lin R."/>
            <person name="Xie B."/>
        </authorList>
    </citation>
    <scope>NUCLEOTIDE SEQUENCE</scope>
    <source>
        <strain evidence="2">BazhouSP</strain>
    </source>
</reference>
<dbReference type="PANTHER" id="PTHR10796">
    <property type="entry name" value="PATCHED-RELATED"/>
    <property type="match status" value="1"/>
</dbReference>
<sequence length="140" mass="15533">MSFSLISISMGVCGFLCLWGSDLDSVSMGCIIMAIGLAVDFSIHICYRYHRCSESMTAEAKVIETLSIVGYPVLQAGGSTLWAMTTLPFIPAYLVRVFFQTVVLVNIFGLLHALVWLPQFISALDPIERIPRRIKHPHAE</sequence>
<accession>A0AAD4NGT8</accession>
<dbReference type="AlphaFoldDB" id="A0AAD4NGT8"/>
<evidence type="ECO:0000313" key="3">
    <source>
        <dbReference type="Proteomes" id="UP001201812"/>
    </source>
</evidence>
<feature type="transmembrane region" description="Helical" evidence="1">
    <location>
        <begin position="26"/>
        <end position="47"/>
    </location>
</feature>
<dbReference type="Gene3D" id="1.20.1640.10">
    <property type="entry name" value="Multidrug efflux transporter AcrB transmembrane domain"/>
    <property type="match status" value="1"/>
</dbReference>
<organism evidence="2 3">
    <name type="scientific">Ditylenchus destructor</name>
    <dbReference type="NCBI Taxonomy" id="166010"/>
    <lineage>
        <taxon>Eukaryota</taxon>
        <taxon>Metazoa</taxon>
        <taxon>Ecdysozoa</taxon>
        <taxon>Nematoda</taxon>
        <taxon>Chromadorea</taxon>
        <taxon>Rhabditida</taxon>
        <taxon>Tylenchina</taxon>
        <taxon>Tylenchomorpha</taxon>
        <taxon>Sphaerularioidea</taxon>
        <taxon>Anguinidae</taxon>
        <taxon>Anguininae</taxon>
        <taxon>Ditylenchus</taxon>
    </lineage>
</organism>
<dbReference type="EMBL" id="JAKKPZ010000001">
    <property type="protein sequence ID" value="KAI1727981.1"/>
    <property type="molecule type" value="Genomic_DNA"/>
</dbReference>
<keyword evidence="1" id="KW-0472">Membrane</keyword>
<protein>
    <submittedName>
        <fullName evidence="2">Patched family domain-containing protein</fullName>
    </submittedName>
</protein>
<dbReference type="InterPro" id="IPR051697">
    <property type="entry name" value="Patched_domain-protein"/>
</dbReference>